<keyword evidence="2" id="KW-0472">Membrane</keyword>
<evidence type="ECO:0000313" key="4">
    <source>
        <dbReference type="Proteomes" id="UP000546213"/>
    </source>
</evidence>
<keyword evidence="4" id="KW-1185">Reference proteome</keyword>
<evidence type="ECO:0000313" key="3">
    <source>
        <dbReference type="EMBL" id="KAF5598418.1"/>
    </source>
</evidence>
<dbReference type="OrthoDB" id="5100305at2759"/>
<dbReference type="EMBL" id="JAAOAS010000061">
    <property type="protein sequence ID" value="KAF5598418.1"/>
    <property type="molecule type" value="Genomic_DNA"/>
</dbReference>
<sequence length="207" mass="21858">MRICFLALRLFMFSTIFWIFTFLAYLPMDNFARRLWSFGSWATGKSSEEATLSGVQQLPSSAVPNASGSSETQKSSAEATPSGVLQPLSTSAPGSPVAPKSSAEATPSGVQTTFPATAAAKKTGGPRPGARRGRKPRRHLCPHCLKWGGHRPEDCFARPRAAAAPAAASVVNNFTVMPGAVVQAGPGGSTSGRRRAVKGKKKEEKKN</sequence>
<feature type="transmembrane region" description="Helical" evidence="2">
    <location>
        <begin position="6"/>
        <end position="26"/>
    </location>
</feature>
<feature type="region of interest" description="Disordered" evidence="1">
    <location>
        <begin position="181"/>
        <end position="207"/>
    </location>
</feature>
<proteinExistence type="predicted"/>
<feature type="compositionally biased region" description="Polar residues" evidence="1">
    <location>
        <begin position="59"/>
        <end position="79"/>
    </location>
</feature>
<keyword evidence="2" id="KW-1133">Transmembrane helix</keyword>
<comment type="caution">
    <text evidence="3">The sequence shown here is derived from an EMBL/GenBank/DDBJ whole genome shotgun (WGS) entry which is preliminary data.</text>
</comment>
<evidence type="ECO:0000256" key="2">
    <source>
        <dbReference type="SAM" id="Phobius"/>
    </source>
</evidence>
<protein>
    <submittedName>
        <fullName evidence="3">Uncharacterized protein</fullName>
    </submittedName>
</protein>
<name>A0A8H5PLC8_9HYPO</name>
<reference evidence="3 4" key="1">
    <citation type="submission" date="2020-05" db="EMBL/GenBank/DDBJ databases">
        <title>Identification and distribution of gene clusters putatively required for synthesis of sphingolipid metabolism inhibitors in phylogenetically diverse species of the filamentous fungus Fusarium.</title>
        <authorList>
            <person name="Kim H.-S."/>
            <person name="Busman M."/>
            <person name="Brown D.W."/>
            <person name="Divon H."/>
            <person name="Uhlig S."/>
            <person name="Proctor R.H."/>
        </authorList>
    </citation>
    <scope>NUCLEOTIDE SEQUENCE [LARGE SCALE GENOMIC DNA]</scope>
    <source>
        <strain evidence="3 4">NRRL 36939</strain>
    </source>
</reference>
<keyword evidence="2" id="KW-0812">Transmembrane</keyword>
<gene>
    <name evidence="3" type="ORF">FPCIR_2981</name>
</gene>
<dbReference type="Proteomes" id="UP000546213">
    <property type="component" value="Unassembled WGS sequence"/>
</dbReference>
<feature type="compositionally biased region" description="Low complexity" evidence="1">
    <location>
        <begin position="112"/>
        <end position="125"/>
    </location>
</feature>
<feature type="region of interest" description="Disordered" evidence="1">
    <location>
        <begin position="59"/>
        <end position="137"/>
    </location>
</feature>
<evidence type="ECO:0000256" key="1">
    <source>
        <dbReference type="SAM" id="MobiDB-lite"/>
    </source>
</evidence>
<dbReference type="AlphaFoldDB" id="A0A8H5PLC8"/>
<organism evidence="3 4">
    <name type="scientific">Fusarium pseudocircinatum</name>
    <dbReference type="NCBI Taxonomy" id="56676"/>
    <lineage>
        <taxon>Eukaryota</taxon>
        <taxon>Fungi</taxon>
        <taxon>Dikarya</taxon>
        <taxon>Ascomycota</taxon>
        <taxon>Pezizomycotina</taxon>
        <taxon>Sordariomycetes</taxon>
        <taxon>Hypocreomycetidae</taxon>
        <taxon>Hypocreales</taxon>
        <taxon>Nectriaceae</taxon>
        <taxon>Fusarium</taxon>
        <taxon>Fusarium fujikuroi species complex</taxon>
    </lineage>
</organism>
<accession>A0A8H5PLC8</accession>